<gene>
    <name evidence="1" type="ORF">SAMN06265173_12514</name>
</gene>
<name>A0A521F8Q8_9RHOB</name>
<protein>
    <submittedName>
        <fullName evidence="1">Uncharacterized protein</fullName>
    </submittedName>
</protein>
<dbReference type="RefSeq" id="WP_142494296.1">
    <property type="nucleotide sequence ID" value="NZ_FXTO01000025.1"/>
</dbReference>
<dbReference type="Proteomes" id="UP000316030">
    <property type="component" value="Unassembled WGS sequence"/>
</dbReference>
<dbReference type="AlphaFoldDB" id="A0A521F8Q8"/>
<evidence type="ECO:0000313" key="2">
    <source>
        <dbReference type="Proteomes" id="UP000316030"/>
    </source>
</evidence>
<sequence length="216" mass="23545">MDDATIEVLGRVRLGLFHARINRMPHRVAAGAWAVYVPARQLKLLHSVGGLVHCSYHRAPKREAVLTGQPINERHATLAEWQAVLSKPVTRRVAENYVCLQRLFAAGLGPEPLGLVIVPDYKAWFSRGHTFTAGYRVANLMHYPEKEPATEQQLRDAGVIPDGSLSAVREQIRGYVSDLNSVRGAMPDGGDAEVATIEAQLNAALMGAGISLPTTH</sequence>
<accession>A0A521F8Q8</accession>
<dbReference type="EMBL" id="FXTO01000025">
    <property type="protein sequence ID" value="SMO92547.1"/>
    <property type="molecule type" value="Genomic_DNA"/>
</dbReference>
<proteinExistence type="predicted"/>
<organism evidence="1 2">
    <name type="scientific">Thalassovita litoralis</name>
    <dbReference type="NCBI Taxonomy" id="1010611"/>
    <lineage>
        <taxon>Bacteria</taxon>
        <taxon>Pseudomonadati</taxon>
        <taxon>Pseudomonadota</taxon>
        <taxon>Alphaproteobacteria</taxon>
        <taxon>Rhodobacterales</taxon>
        <taxon>Roseobacteraceae</taxon>
        <taxon>Thalassovita</taxon>
    </lineage>
</organism>
<evidence type="ECO:0000313" key="1">
    <source>
        <dbReference type="EMBL" id="SMO92547.1"/>
    </source>
</evidence>
<keyword evidence="2" id="KW-1185">Reference proteome</keyword>
<dbReference type="OrthoDB" id="7839331at2"/>
<reference evidence="1 2" key="1">
    <citation type="submission" date="2017-05" db="EMBL/GenBank/DDBJ databases">
        <authorList>
            <person name="Varghese N."/>
            <person name="Submissions S."/>
        </authorList>
    </citation>
    <scope>NUCLEOTIDE SEQUENCE [LARGE SCALE GENOMIC DNA]</scope>
    <source>
        <strain evidence="1 2">DSM 29506</strain>
    </source>
</reference>